<keyword evidence="3" id="KW-1185">Reference proteome</keyword>
<organism evidence="2 3">
    <name type="scientific">Celeribacter arenosi</name>
    <dbReference type="NCBI Taxonomy" id="792649"/>
    <lineage>
        <taxon>Bacteria</taxon>
        <taxon>Pseudomonadati</taxon>
        <taxon>Pseudomonadota</taxon>
        <taxon>Alphaproteobacteria</taxon>
        <taxon>Rhodobacterales</taxon>
        <taxon>Roseobacteraceae</taxon>
        <taxon>Celeribacter</taxon>
    </lineage>
</organism>
<feature type="region of interest" description="Disordered" evidence="1">
    <location>
        <begin position="1"/>
        <end position="31"/>
    </location>
</feature>
<sequence length="56" mass="5967">MNDHNTAIHMDVTLAGAPRSRTAGKTRPFVTAPSRHSVSGILTPVLPAVLVTSWMV</sequence>
<comment type="caution">
    <text evidence="2">The sequence shown here is derived from an EMBL/GenBank/DDBJ whole genome shotgun (WGS) entry which is preliminary data.</text>
</comment>
<name>A0ABP7JWM1_9RHOB</name>
<evidence type="ECO:0000313" key="3">
    <source>
        <dbReference type="Proteomes" id="UP001399917"/>
    </source>
</evidence>
<dbReference type="Proteomes" id="UP001399917">
    <property type="component" value="Unassembled WGS sequence"/>
</dbReference>
<dbReference type="EMBL" id="BAABDF010000003">
    <property type="protein sequence ID" value="GAA3857410.1"/>
    <property type="molecule type" value="Genomic_DNA"/>
</dbReference>
<proteinExistence type="predicted"/>
<evidence type="ECO:0000313" key="2">
    <source>
        <dbReference type="EMBL" id="GAA3857410.1"/>
    </source>
</evidence>
<gene>
    <name evidence="2" type="ORF">GCM10022404_05350</name>
</gene>
<evidence type="ECO:0000256" key="1">
    <source>
        <dbReference type="SAM" id="MobiDB-lite"/>
    </source>
</evidence>
<accession>A0ABP7JWM1</accession>
<protein>
    <submittedName>
        <fullName evidence="2">Uncharacterized protein</fullName>
    </submittedName>
</protein>
<reference evidence="3" key="1">
    <citation type="journal article" date="2019" name="Int. J. Syst. Evol. Microbiol.">
        <title>The Global Catalogue of Microorganisms (GCM) 10K type strain sequencing project: providing services to taxonomists for standard genome sequencing and annotation.</title>
        <authorList>
            <consortium name="The Broad Institute Genomics Platform"/>
            <consortium name="The Broad Institute Genome Sequencing Center for Infectious Disease"/>
            <person name="Wu L."/>
            <person name="Ma J."/>
        </authorList>
    </citation>
    <scope>NUCLEOTIDE SEQUENCE [LARGE SCALE GENOMIC DNA]</scope>
    <source>
        <strain evidence="3">JCM 17190</strain>
    </source>
</reference>
<dbReference type="RefSeq" id="WP_344843126.1">
    <property type="nucleotide sequence ID" value="NZ_BAABDF010000003.1"/>
</dbReference>